<dbReference type="SUPFAM" id="SSF82171">
    <property type="entry name" value="DPP6 N-terminal domain-like"/>
    <property type="match status" value="1"/>
</dbReference>
<feature type="domain" description="ELP1 three-helical bundle" evidence="12">
    <location>
        <begin position="976"/>
        <end position="1140"/>
    </location>
</feature>
<dbReference type="Proteomes" id="UP000308549">
    <property type="component" value="Unassembled WGS sequence"/>
</dbReference>
<dbReference type="GO" id="GO:0005829">
    <property type="term" value="C:cytosol"/>
    <property type="evidence" value="ECO:0007669"/>
    <property type="project" value="TreeGrafter"/>
</dbReference>
<name>A0A4U0TRK7_9PEZI</name>
<proteinExistence type="inferred from homology"/>
<sequence length="1218" mass="134512">MRNLRKSSSTSIKFDEAAPLTALAHDIDGTICAFGPSEATPSISLKRTSIDGTDTTSALTIATWDAEATDRILDIHSFPDTQTICVILAQGDLVVVRLEPQPGEESIEVVGSVDAGIAAAAWSPDEEILALATTAGTFLLMTRDFDPTANVTLSPEDVKVSDHVSVGWGKKETQFKGRGAAKALRDPTVPEHIQEGTLSSLDDGTVSVSWRGDGQYVATNAILEAEPRRRIIRVYSREGVLESVSEPVDGLEDALSWKPSGQLLAGVQRKADGLVDIVFFERNGLRHGEFDLRLTKEEAESIGRHFSLSWNVDSTVLAVSMPDRVQMWTMGNYHYYLKQELRFNSIQPSRSLLANWNPEKPLQIACSDGKEYRLLNYSFNVSRGPVESPFDQGLVAVIDGKTLKITPLRTANVPPPMALDEVELPETVEDVRFGADGKTVKVLHHRQASFLSCDYAAKPAKRMTIQRTVPFTDDSDESTFETQRMGEDGFNMNENGVLHRDGAPLPIRCTSFIATSSHLIYTTSNHLLKFVHLQDGEDLQIPLDEPEKDERCRNVERGAKIVTVMPSAFALVLQMPRGNLETIYPRALVLAGIRHCILNRDYKKAFLICRTHRVDMNILHDYAPEQFMRDVDLFLKQVHKVEYVDLFLTSLSEENVAETNYKETLTAKHGEPLTNGHGNDAGAAHTLSIGSKVNRICEALLAGLRQGPSPNLQNIVTAHVCKSPPDLGAGLALVSELRKQQKQDKLESAVEHICFLADVNQLYDTALGIYDLDVALLVAQQSQKDPREYLPYLQSLHDMSPLRQRFAIDNDLKRYAKALTHLHALSEFGEVKAYTAKHELYSPAIDMYRYDSAKTTELMHLYAHHLSSRNRYKEAGIAYDFVQDYASAHDAYRAASLWQESLAAAQLIPLAPDALTTLATDLAAALEETKDFPAAATIHLEYLSDLETAAKLLCKAHRFPQATRLIAKTPQPTLLLKTLLDPALIESSAAMTELLAEMKAQLQAQLPRLHELRKKKSEDPMAFLEGGNADNNAAETDIPDNISLAPTDASTTGTFMTRYTNQSTGTLATNATRRTSKNRRREERKRARGKKGTVYEEEYLVNSFVRLVERFNSVIDDLRNLTEGLLRRGMRERALAVEVAGREVHSRCQSRLAEVFPSSSLVAVAGGGGEGVRKGLGGEEVRRPMGGEGVLWDALEASSGAPARAPVLRGFEGLELLG</sequence>
<dbReference type="GO" id="GO:0033588">
    <property type="term" value="C:elongator holoenzyme complex"/>
    <property type="evidence" value="ECO:0007669"/>
    <property type="project" value="InterPro"/>
</dbReference>
<comment type="pathway">
    <text evidence="1">tRNA modification; 5-methoxycarbonylmethyl-2-thiouridine-tRNA biosynthesis.</text>
</comment>
<gene>
    <name evidence="13" type="ORF">B0A50_05758</name>
</gene>
<reference evidence="13 14" key="1">
    <citation type="submission" date="2017-03" db="EMBL/GenBank/DDBJ databases">
        <title>Genomes of endolithic fungi from Antarctica.</title>
        <authorList>
            <person name="Coleine C."/>
            <person name="Masonjones S."/>
            <person name="Stajich J.E."/>
        </authorList>
    </citation>
    <scope>NUCLEOTIDE SEQUENCE [LARGE SCALE GENOMIC DNA]</scope>
    <source>
        <strain evidence="13 14">CCFEE 6315</strain>
    </source>
</reference>
<dbReference type="PANTHER" id="PTHR12747:SF0">
    <property type="entry name" value="ELONGATOR COMPLEX PROTEIN 1"/>
    <property type="match status" value="1"/>
</dbReference>
<protein>
    <recommendedName>
        <fullName evidence="5 6">Elongator complex protein 1</fullName>
    </recommendedName>
</protein>
<organism evidence="13 14">
    <name type="scientific">Salinomyces thailandicus</name>
    <dbReference type="NCBI Taxonomy" id="706561"/>
    <lineage>
        <taxon>Eukaryota</taxon>
        <taxon>Fungi</taxon>
        <taxon>Dikarya</taxon>
        <taxon>Ascomycota</taxon>
        <taxon>Pezizomycotina</taxon>
        <taxon>Dothideomycetes</taxon>
        <taxon>Dothideomycetidae</taxon>
        <taxon>Mycosphaerellales</taxon>
        <taxon>Teratosphaeriaceae</taxon>
        <taxon>Salinomyces</taxon>
    </lineage>
</organism>
<dbReference type="InterPro" id="IPR056165">
    <property type="entry name" value="Beta-prop_ELP1_2nd"/>
</dbReference>
<dbReference type="UniPathway" id="UPA00988"/>
<comment type="similarity">
    <text evidence="2 6">Belongs to the ELP1/IKA1 family.</text>
</comment>
<comment type="subcellular location">
    <subcellularLocation>
        <location evidence="6">Cytoplasm</location>
    </subcellularLocation>
    <subcellularLocation>
        <location evidence="6">Nucleus</location>
    </subcellularLocation>
</comment>
<dbReference type="InterPro" id="IPR015943">
    <property type="entry name" value="WD40/YVTN_repeat-like_dom_sf"/>
</dbReference>
<keyword evidence="6" id="KW-0539">Nucleus</keyword>
<dbReference type="InterPro" id="IPR006849">
    <property type="entry name" value="Elp1"/>
</dbReference>
<evidence type="ECO:0000313" key="14">
    <source>
        <dbReference type="Proteomes" id="UP000308549"/>
    </source>
</evidence>
<dbReference type="Pfam" id="PF23878">
    <property type="entry name" value="TPR_ELP1"/>
    <property type="match status" value="1"/>
</dbReference>
<dbReference type="InterPro" id="IPR056164">
    <property type="entry name" value="Beta-prop_ELP1_1st"/>
</dbReference>
<dbReference type="AlphaFoldDB" id="A0A4U0TRK7"/>
<keyword evidence="4" id="KW-0819">tRNA processing</keyword>
<evidence type="ECO:0000259" key="8">
    <source>
        <dbReference type="Pfam" id="PF04762"/>
    </source>
</evidence>
<dbReference type="Pfam" id="PF23936">
    <property type="entry name" value="HB_ELP1"/>
    <property type="match status" value="1"/>
</dbReference>
<feature type="domain" description="ELP1 first N-terminal beta-propeller" evidence="8">
    <location>
        <begin position="1"/>
        <end position="359"/>
    </location>
</feature>
<dbReference type="GO" id="GO:0005634">
    <property type="term" value="C:nucleus"/>
    <property type="evidence" value="ECO:0007669"/>
    <property type="project" value="UniProtKB-SubCell"/>
</dbReference>
<feature type="region of interest" description="Disordered" evidence="7">
    <location>
        <begin position="1061"/>
        <end position="1090"/>
    </location>
</feature>
<evidence type="ECO:0000256" key="5">
    <source>
        <dbReference type="ARBA" id="ARBA00029535"/>
    </source>
</evidence>
<evidence type="ECO:0000256" key="2">
    <source>
        <dbReference type="ARBA" id="ARBA00006086"/>
    </source>
</evidence>
<evidence type="ECO:0000256" key="4">
    <source>
        <dbReference type="ARBA" id="ARBA00022694"/>
    </source>
</evidence>
<dbReference type="OrthoDB" id="40048at2759"/>
<dbReference type="Pfam" id="PF23925">
    <property type="entry name" value="A-sol_ELP1"/>
    <property type="match status" value="1"/>
</dbReference>
<comment type="caution">
    <text evidence="13">The sequence shown here is derived from an EMBL/GenBank/DDBJ whole genome shotgun (WGS) entry which is preliminary data.</text>
</comment>
<dbReference type="InterPro" id="IPR056166">
    <property type="entry name" value="TPR_ELP1"/>
</dbReference>
<dbReference type="PIRSF" id="PIRSF017233">
    <property type="entry name" value="IKAP"/>
    <property type="match status" value="1"/>
</dbReference>
<dbReference type="GO" id="GO:0002926">
    <property type="term" value="P:tRNA wobble base 5-methoxycarbonylmethyl-2-thiouridinylation"/>
    <property type="evidence" value="ECO:0007669"/>
    <property type="project" value="TreeGrafter"/>
</dbReference>
<evidence type="ECO:0000256" key="1">
    <source>
        <dbReference type="ARBA" id="ARBA00005043"/>
    </source>
</evidence>
<evidence type="ECO:0000259" key="9">
    <source>
        <dbReference type="Pfam" id="PF23797"/>
    </source>
</evidence>
<evidence type="ECO:0000256" key="6">
    <source>
        <dbReference type="PIRNR" id="PIRNR017233"/>
    </source>
</evidence>
<dbReference type="EMBL" id="NAJL01000041">
    <property type="protein sequence ID" value="TKA24770.1"/>
    <property type="molecule type" value="Genomic_DNA"/>
</dbReference>
<evidence type="ECO:0000259" key="11">
    <source>
        <dbReference type="Pfam" id="PF23925"/>
    </source>
</evidence>
<feature type="domain" description="ELP1 TPR" evidence="10">
    <location>
        <begin position="804"/>
        <end position="964"/>
    </location>
</feature>
<feature type="domain" description="ELP1 N-terminal second beta-propeller" evidence="9">
    <location>
        <begin position="489"/>
        <end position="562"/>
    </location>
</feature>
<feature type="domain" description="ELP1 N-terminal second beta-propeller" evidence="9">
    <location>
        <begin position="397"/>
        <end position="472"/>
    </location>
</feature>
<evidence type="ECO:0000313" key="13">
    <source>
        <dbReference type="EMBL" id="TKA24770.1"/>
    </source>
</evidence>
<evidence type="ECO:0000256" key="7">
    <source>
        <dbReference type="SAM" id="MobiDB-lite"/>
    </source>
</evidence>
<evidence type="ECO:0000259" key="10">
    <source>
        <dbReference type="Pfam" id="PF23878"/>
    </source>
</evidence>
<keyword evidence="3 6" id="KW-0963">Cytoplasm</keyword>
<dbReference type="InterPro" id="IPR056167">
    <property type="entry name" value="A-sol_ELP1"/>
</dbReference>
<evidence type="ECO:0000259" key="12">
    <source>
        <dbReference type="Pfam" id="PF23936"/>
    </source>
</evidence>
<keyword evidence="14" id="KW-1185">Reference proteome</keyword>
<dbReference type="Pfam" id="PF23797">
    <property type="entry name" value="Beta-prop_ELP1_2nd"/>
    <property type="match status" value="2"/>
</dbReference>
<evidence type="ECO:0000256" key="3">
    <source>
        <dbReference type="ARBA" id="ARBA00022490"/>
    </source>
</evidence>
<comment type="function">
    <text evidence="6">Component of the elongator complex which is required for multiple tRNA modifications, including mcm5U (5-methoxycarbonylmethyl uridine), mcm5s2U (5-methoxycarbonylmethyl-2-thiouridine), and ncm5U (5-carbamoylmethyl uridine). The elongator complex catalyzes formation of carboxymethyluridine in the wobble base at position 34 in tRNAs.</text>
</comment>
<dbReference type="Gene3D" id="2.130.10.10">
    <property type="entry name" value="YVTN repeat-like/Quinoprotein amine dehydrogenase"/>
    <property type="match status" value="1"/>
</dbReference>
<feature type="domain" description="ELP1 alpha-solenoid" evidence="11">
    <location>
        <begin position="586"/>
        <end position="796"/>
    </location>
</feature>
<dbReference type="Pfam" id="PF04762">
    <property type="entry name" value="Beta-prop_ELP1_1st"/>
    <property type="match status" value="1"/>
</dbReference>
<dbReference type="GO" id="GO:0000049">
    <property type="term" value="F:tRNA binding"/>
    <property type="evidence" value="ECO:0007669"/>
    <property type="project" value="TreeGrafter"/>
</dbReference>
<accession>A0A4U0TRK7</accession>
<dbReference type="InterPro" id="IPR056169">
    <property type="entry name" value="HB_ELP1"/>
</dbReference>
<dbReference type="PANTHER" id="PTHR12747">
    <property type="entry name" value="ELONGATOR COMPLEX PROTEIN 1"/>
    <property type="match status" value="1"/>
</dbReference>